<dbReference type="InterPro" id="IPR048516">
    <property type="entry name" value="DGCcoil"/>
</dbReference>
<proteinExistence type="predicted"/>
<dbReference type="SMART" id="SM00267">
    <property type="entry name" value="GGDEF"/>
    <property type="match status" value="1"/>
</dbReference>
<evidence type="ECO:0000256" key="2">
    <source>
        <dbReference type="ARBA" id="ARBA00012528"/>
    </source>
</evidence>
<evidence type="ECO:0000256" key="1">
    <source>
        <dbReference type="ARBA" id="ARBA00001946"/>
    </source>
</evidence>
<dbReference type="InterPro" id="IPR043128">
    <property type="entry name" value="Rev_trsase/Diguanyl_cyclase"/>
</dbReference>
<dbReference type="GO" id="GO:0052621">
    <property type="term" value="F:diguanylate cyclase activity"/>
    <property type="evidence" value="ECO:0007669"/>
    <property type="project" value="UniProtKB-EC"/>
</dbReference>
<dbReference type="GO" id="GO:1902201">
    <property type="term" value="P:negative regulation of bacterial-type flagellum-dependent cell motility"/>
    <property type="evidence" value="ECO:0007669"/>
    <property type="project" value="TreeGrafter"/>
</dbReference>
<keyword evidence="7" id="KW-1185">Reference proteome</keyword>
<dbReference type="PANTHER" id="PTHR45138">
    <property type="entry name" value="REGULATORY COMPONENTS OF SENSORY TRANSDUCTION SYSTEM"/>
    <property type="match status" value="1"/>
</dbReference>
<evidence type="ECO:0000313" key="7">
    <source>
        <dbReference type="Proteomes" id="UP000070529"/>
    </source>
</evidence>
<dbReference type="Pfam" id="PF20975">
    <property type="entry name" value="DGCcoil"/>
    <property type="match status" value="1"/>
</dbReference>
<reference evidence="6 7" key="1">
    <citation type="submission" date="2015-11" db="EMBL/GenBank/DDBJ databases">
        <title>Genomic Taxonomy of the Vibrionaceae.</title>
        <authorList>
            <person name="Gomez-Gil B."/>
            <person name="Enciso-Ibarra J."/>
        </authorList>
    </citation>
    <scope>NUCLEOTIDE SEQUENCE [LARGE SCALE GENOMIC DNA]</scope>
    <source>
        <strain evidence="6 7">CAIM 912</strain>
    </source>
</reference>
<evidence type="ECO:0000259" key="5">
    <source>
        <dbReference type="PROSITE" id="PS50887"/>
    </source>
</evidence>
<sequence>MSNFSSDEDVITLTEKLQHSQLVARDLALKSRREATILKRLISRLIAASQAQDDPLINQKLSQIQRDLEAQEDVGRLIPQLALVERMVNKHTHAQEKAKDALENQFQQSGETLKCLPGLPAQLKRDLRNLIQRPTTESHGNTEKIVALLQLYERALKLLSLPANGLTAKELLNIDRINQLASELQHLVTELDFDGEVGDRLLDIRNRLLLSPDAQTLLELTLESVQLILEGTRNERKASQSFLNQLNEDLSVLQRHNGRSIDATQSLTDQRTSLNEELSLSVDEMQIHLNEASSLEELRPSLNKVTDNLASIVARNKELEEREQQLLEQLQHNEQKLEALYTQTMDYRRRLGDQERKLLLDPLTKVYNRAALDDRLEHEYRCWLRYQSQFCLAMIDIDHFKSVNDQYGHLVGDKVLKVVARTIHQCLRDTDFIARFGGEEFVVLLPDADETTRTDILDSIRETVARLPFKFKNKRLTVTVSIGASMFMDKDNIVDVLERADNALYNAKHNGRNKLVWAQ</sequence>
<dbReference type="InterPro" id="IPR050469">
    <property type="entry name" value="Diguanylate_Cyclase"/>
</dbReference>
<organism evidence="6 7">
    <name type="scientific">Enterovibrio coralii</name>
    <dbReference type="NCBI Taxonomy" id="294935"/>
    <lineage>
        <taxon>Bacteria</taxon>
        <taxon>Pseudomonadati</taxon>
        <taxon>Pseudomonadota</taxon>
        <taxon>Gammaproteobacteria</taxon>
        <taxon>Vibrionales</taxon>
        <taxon>Vibrionaceae</taxon>
        <taxon>Enterovibrio</taxon>
    </lineage>
</organism>
<comment type="caution">
    <text evidence="6">The sequence shown here is derived from an EMBL/GenBank/DDBJ whole genome shotgun (WGS) entry which is preliminary data.</text>
</comment>
<comment type="cofactor">
    <cofactor evidence="1">
        <name>Mg(2+)</name>
        <dbReference type="ChEBI" id="CHEBI:18420"/>
    </cofactor>
</comment>
<dbReference type="EC" id="2.7.7.65" evidence="2"/>
<dbReference type="RefSeq" id="WP_067418142.1">
    <property type="nucleotide sequence ID" value="NZ_LNTY01000039.1"/>
</dbReference>
<dbReference type="InterPro" id="IPR000160">
    <property type="entry name" value="GGDEF_dom"/>
</dbReference>
<feature type="domain" description="GGDEF" evidence="5">
    <location>
        <begin position="388"/>
        <end position="519"/>
    </location>
</feature>
<evidence type="ECO:0000256" key="3">
    <source>
        <dbReference type="ARBA" id="ARBA00034247"/>
    </source>
</evidence>
<dbReference type="CDD" id="cd01949">
    <property type="entry name" value="GGDEF"/>
    <property type="match status" value="1"/>
</dbReference>
<protein>
    <recommendedName>
        <fullName evidence="2">diguanylate cyclase</fullName>
        <ecNumber evidence="2">2.7.7.65</ecNumber>
    </recommendedName>
</protein>
<dbReference type="GO" id="GO:0043709">
    <property type="term" value="P:cell adhesion involved in single-species biofilm formation"/>
    <property type="evidence" value="ECO:0007669"/>
    <property type="project" value="TreeGrafter"/>
</dbReference>
<feature type="coiled-coil region" evidence="4">
    <location>
        <begin position="302"/>
        <end position="343"/>
    </location>
</feature>
<dbReference type="NCBIfam" id="TIGR00254">
    <property type="entry name" value="GGDEF"/>
    <property type="match status" value="1"/>
</dbReference>
<dbReference type="Proteomes" id="UP000070529">
    <property type="component" value="Unassembled WGS sequence"/>
</dbReference>
<dbReference type="GO" id="GO:0005886">
    <property type="term" value="C:plasma membrane"/>
    <property type="evidence" value="ECO:0007669"/>
    <property type="project" value="TreeGrafter"/>
</dbReference>
<keyword evidence="4" id="KW-0175">Coiled coil</keyword>
<accession>A0A135I6D9</accession>
<gene>
    <name evidence="6" type="ORF">ATN88_21725</name>
</gene>
<dbReference type="EMBL" id="LNTY01000039">
    <property type="protein sequence ID" value="KXF81016.1"/>
    <property type="molecule type" value="Genomic_DNA"/>
</dbReference>
<evidence type="ECO:0000313" key="6">
    <source>
        <dbReference type="EMBL" id="KXF81016.1"/>
    </source>
</evidence>
<dbReference type="InterPro" id="IPR029787">
    <property type="entry name" value="Nucleotide_cyclase"/>
</dbReference>
<dbReference type="FunFam" id="3.30.70.270:FF:000001">
    <property type="entry name" value="Diguanylate cyclase domain protein"/>
    <property type="match status" value="1"/>
</dbReference>
<dbReference type="PROSITE" id="PS50887">
    <property type="entry name" value="GGDEF"/>
    <property type="match status" value="1"/>
</dbReference>
<name>A0A135I6D9_9GAMM</name>
<dbReference type="Gene3D" id="3.30.70.270">
    <property type="match status" value="1"/>
</dbReference>
<dbReference type="Pfam" id="PF00990">
    <property type="entry name" value="GGDEF"/>
    <property type="match status" value="1"/>
</dbReference>
<evidence type="ECO:0000256" key="4">
    <source>
        <dbReference type="SAM" id="Coils"/>
    </source>
</evidence>
<dbReference type="AlphaFoldDB" id="A0A135I6D9"/>
<dbReference type="SUPFAM" id="SSF55073">
    <property type="entry name" value="Nucleotide cyclase"/>
    <property type="match status" value="1"/>
</dbReference>
<dbReference type="STRING" id="294935.ATN88_21725"/>
<comment type="catalytic activity">
    <reaction evidence="3">
        <text>2 GTP = 3',3'-c-di-GMP + 2 diphosphate</text>
        <dbReference type="Rhea" id="RHEA:24898"/>
        <dbReference type="ChEBI" id="CHEBI:33019"/>
        <dbReference type="ChEBI" id="CHEBI:37565"/>
        <dbReference type="ChEBI" id="CHEBI:58805"/>
        <dbReference type="EC" id="2.7.7.65"/>
    </reaction>
</comment>
<dbReference type="OrthoDB" id="9812260at2"/>
<dbReference type="PANTHER" id="PTHR45138:SF9">
    <property type="entry name" value="DIGUANYLATE CYCLASE DGCM-RELATED"/>
    <property type="match status" value="1"/>
</dbReference>